<gene>
    <name evidence="5" type="ORF">MYCOZU2_03409</name>
    <name evidence="6" type="ORF">QRB35_16060</name>
</gene>
<keyword evidence="3" id="KW-0804">Transcription</keyword>
<evidence type="ECO:0000256" key="3">
    <source>
        <dbReference type="ARBA" id="ARBA00023163"/>
    </source>
</evidence>
<reference evidence="6" key="2">
    <citation type="submission" date="2023-06" db="EMBL/GenBank/DDBJ databases">
        <title>Itaconate inhibition of nontuberculous mycobacteria.</title>
        <authorList>
            <person name="Breen P."/>
            <person name="Zimbric M."/>
            <person name="Caverly L."/>
        </authorList>
    </citation>
    <scope>NUCLEOTIDE SEQUENCE</scope>
    <source>
        <strain evidence="6">FLAC1071</strain>
    </source>
</reference>
<dbReference type="GO" id="GO:0005829">
    <property type="term" value="C:cytosol"/>
    <property type="evidence" value="ECO:0007669"/>
    <property type="project" value="TreeGrafter"/>
</dbReference>
<dbReference type="Pfam" id="PF13545">
    <property type="entry name" value="HTH_Crp_2"/>
    <property type="match status" value="1"/>
</dbReference>
<dbReference type="KEGG" id="mchi:AN480_15565"/>
<evidence type="ECO:0000259" key="4">
    <source>
        <dbReference type="Pfam" id="PF13545"/>
    </source>
</evidence>
<dbReference type="RefSeq" id="WP_042912138.1">
    <property type="nucleotide sequence ID" value="NZ_CP012885.2"/>
</dbReference>
<sequence>MNQDPFLRNAILAQLPEAEYAQLRPHLRLEHAEMKETAYEPEASITRVYFPLSSVYSLVATANGQLAVEVATIGPEGFVGLPVYLGALSSPQTAFCQVPGDAACLGVAEFRQALSRAGELRALLNRYTQATMVQISQNVVCNRTHPTEQRMARWLLTTHDRVGRDEFPLTQEFLAQMLGVHRATVSETAQRIQAQNLTRYSRGIVTITDRQGLERLACGCYRIVRDEFDSITNHRPR</sequence>
<evidence type="ECO:0000256" key="1">
    <source>
        <dbReference type="ARBA" id="ARBA00023015"/>
    </source>
</evidence>
<reference evidence="6" key="3">
    <citation type="submission" date="2023-06" db="EMBL/GenBank/DDBJ databases">
        <authorList>
            <person name="Spilker T."/>
        </authorList>
    </citation>
    <scope>NUCLEOTIDE SEQUENCE</scope>
    <source>
        <strain evidence="6">FLAC1071</strain>
    </source>
</reference>
<keyword evidence="8" id="KW-1185">Reference proteome</keyword>
<protein>
    <submittedName>
        <fullName evidence="6">Crp/Fnr family transcriptional regulator</fullName>
    </submittedName>
    <submittedName>
        <fullName evidence="5">Cyclic nucleotide-binding protein</fullName>
    </submittedName>
</protein>
<dbReference type="Gene3D" id="2.60.120.10">
    <property type="entry name" value="Jelly Rolls"/>
    <property type="match status" value="1"/>
</dbReference>
<dbReference type="Proteomes" id="UP000198286">
    <property type="component" value="Chromosome"/>
</dbReference>
<dbReference type="EMBL" id="CP015267">
    <property type="protein sequence ID" value="ASL15794.1"/>
    <property type="molecule type" value="Genomic_DNA"/>
</dbReference>
<dbReference type="SUPFAM" id="SSF51206">
    <property type="entry name" value="cAMP-binding domain-like"/>
    <property type="match status" value="1"/>
</dbReference>
<dbReference type="GO" id="GO:0003677">
    <property type="term" value="F:DNA binding"/>
    <property type="evidence" value="ECO:0007669"/>
    <property type="project" value="UniProtKB-KW"/>
</dbReference>
<dbReference type="EMBL" id="JASZZX010000014">
    <property type="protein sequence ID" value="MDM3927525.1"/>
    <property type="molecule type" value="Genomic_DNA"/>
</dbReference>
<dbReference type="InterPro" id="IPR000595">
    <property type="entry name" value="cNMP-bd_dom"/>
</dbReference>
<evidence type="ECO:0000313" key="5">
    <source>
        <dbReference type="EMBL" id="ASL15794.1"/>
    </source>
</evidence>
<feature type="domain" description="HTH crp-type" evidence="4">
    <location>
        <begin position="149"/>
        <end position="216"/>
    </location>
</feature>
<organism evidence="5 7">
    <name type="scientific">Mycobacterium intracellulare subsp. chimaera</name>
    <dbReference type="NCBI Taxonomy" id="222805"/>
    <lineage>
        <taxon>Bacteria</taxon>
        <taxon>Bacillati</taxon>
        <taxon>Actinomycetota</taxon>
        <taxon>Actinomycetes</taxon>
        <taxon>Mycobacteriales</taxon>
        <taxon>Mycobacteriaceae</taxon>
        <taxon>Mycobacterium</taxon>
        <taxon>Mycobacterium avium complex (MAC)</taxon>
    </lineage>
</organism>
<reference evidence="5 7" key="1">
    <citation type="journal article" date="2017" name="Lancet Infect. Dis.">
        <title>Global outbreak of severe Mycobacterium chimaera disease after cardiac surgery: a molecular epidemiological study.</title>
        <authorList>
            <person name="van Ingen J."/>
            <person name="Kohl T."/>
            <person name="Kranzer K."/>
            <person name="Hasse B."/>
            <person name="Keller P."/>
            <person name="Szafranska A."/>
            <person name="Hillemann D."/>
            <person name="Chand M."/>
            <person name="Schreiber P."/>
            <person name="Sommerstein R."/>
            <person name="Berger C."/>
            <person name="Genoni M."/>
            <person name="Ruegg C."/>
            <person name="Troillet N."/>
            <person name="Widmer A.F."/>
            <person name="Becker S.L."/>
            <person name="Herrmann M."/>
            <person name="Eckmanns T."/>
            <person name="Haller S."/>
            <person name="Hoeller C."/>
            <person name="Debast S.B."/>
            <person name="Wolfhagen M.J."/>
            <person name="Hopman J."/>
            <person name="Kluytmans J."/>
            <person name="Langelaar M."/>
            <person name="Notermans D.W."/>
            <person name="ten Oever J."/>
            <person name="van den Barselaar P."/>
            <person name="Vonk A.B.A."/>
            <person name="Vos M.C."/>
            <person name="Ahmed N."/>
            <person name="Brown T."/>
            <person name="Crook D."/>
            <person name="Lamagni T."/>
            <person name="Phin N."/>
            <person name="Smith E.G."/>
            <person name="Zambon M."/>
            <person name="Serr A."/>
            <person name="Goetting T."/>
            <person name="Ebner W."/>
            <person name="Thuermer A."/>
            <person name="Utpatel C."/>
            <person name="Sproer C."/>
            <person name="Bunk B."/>
            <person name="Nubel U."/>
            <person name="Bloemberg G."/>
            <person name="Bottger E."/>
            <person name="Niemann S."/>
            <person name="Wagner D."/>
            <person name="Sax H."/>
        </authorList>
    </citation>
    <scope>NUCLEOTIDE SEQUENCE [LARGE SCALE GENOMIC DNA]</scope>
    <source>
        <strain evidence="5 7">ZUERICH-2</strain>
    </source>
</reference>
<dbReference type="CDD" id="cd00038">
    <property type="entry name" value="CAP_ED"/>
    <property type="match status" value="1"/>
</dbReference>
<dbReference type="InterPro" id="IPR036388">
    <property type="entry name" value="WH-like_DNA-bd_sf"/>
</dbReference>
<proteinExistence type="predicted"/>
<dbReference type="InterPro" id="IPR012318">
    <property type="entry name" value="HTH_CRP"/>
</dbReference>
<dbReference type="InterPro" id="IPR050397">
    <property type="entry name" value="Env_Response_Regulators"/>
</dbReference>
<evidence type="ECO:0000256" key="2">
    <source>
        <dbReference type="ARBA" id="ARBA00023125"/>
    </source>
</evidence>
<evidence type="ECO:0000313" key="8">
    <source>
        <dbReference type="Proteomes" id="UP001529272"/>
    </source>
</evidence>
<keyword evidence="2" id="KW-0238">DNA-binding</keyword>
<dbReference type="AlphaFoldDB" id="A0A1Y0T6U1"/>
<evidence type="ECO:0000313" key="6">
    <source>
        <dbReference type="EMBL" id="MDM3927525.1"/>
    </source>
</evidence>
<dbReference type="Gene3D" id="1.10.10.10">
    <property type="entry name" value="Winged helix-like DNA-binding domain superfamily/Winged helix DNA-binding domain"/>
    <property type="match status" value="1"/>
</dbReference>
<dbReference type="PANTHER" id="PTHR24567:SF74">
    <property type="entry name" value="HTH-TYPE TRANSCRIPTIONAL REGULATOR ARCR"/>
    <property type="match status" value="1"/>
</dbReference>
<dbReference type="PANTHER" id="PTHR24567">
    <property type="entry name" value="CRP FAMILY TRANSCRIPTIONAL REGULATORY PROTEIN"/>
    <property type="match status" value="1"/>
</dbReference>
<dbReference type="STRING" id="222805.AN480_15565"/>
<dbReference type="InterPro" id="IPR018490">
    <property type="entry name" value="cNMP-bd_dom_sf"/>
</dbReference>
<name>A0A1Y0T6U1_MYCIT</name>
<accession>A0A1Y0T6U1</accession>
<dbReference type="Proteomes" id="UP001529272">
    <property type="component" value="Unassembled WGS sequence"/>
</dbReference>
<dbReference type="GO" id="GO:0003700">
    <property type="term" value="F:DNA-binding transcription factor activity"/>
    <property type="evidence" value="ECO:0007669"/>
    <property type="project" value="TreeGrafter"/>
</dbReference>
<dbReference type="InterPro" id="IPR014710">
    <property type="entry name" value="RmlC-like_jellyroll"/>
</dbReference>
<dbReference type="InterPro" id="IPR036390">
    <property type="entry name" value="WH_DNA-bd_sf"/>
</dbReference>
<evidence type="ECO:0000313" key="7">
    <source>
        <dbReference type="Proteomes" id="UP000198286"/>
    </source>
</evidence>
<keyword evidence="1" id="KW-0805">Transcription regulation</keyword>
<dbReference type="SUPFAM" id="SSF46785">
    <property type="entry name" value="Winged helix' DNA-binding domain"/>
    <property type="match status" value="1"/>
</dbReference>